<gene>
    <name evidence="1" type="ORF">Ahy_A05g024656</name>
</gene>
<evidence type="ECO:0000313" key="1">
    <source>
        <dbReference type="EMBL" id="RYR58782.1"/>
    </source>
</evidence>
<protein>
    <submittedName>
        <fullName evidence="1">Uncharacterized protein</fullName>
    </submittedName>
</protein>
<dbReference type="EMBL" id="SDMP01000005">
    <property type="protein sequence ID" value="RYR58782.1"/>
    <property type="molecule type" value="Genomic_DNA"/>
</dbReference>
<dbReference type="AlphaFoldDB" id="A0A445D699"/>
<keyword evidence="2" id="KW-1185">Reference proteome</keyword>
<organism evidence="1 2">
    <name type="scientific">Arachis hypogaea</name>
    <name type="common">Peanut</name>
    <dbReference type="NCBI Taxonomy" id="3818"/>
    <lineage>
        <taxon>Eukaryota</taxon>
        <taxon>Viridiplantae</taxon>
        <taxon>Streptophyta</taxon>
        <taxon>Embryophyta</taxon>
        <taxon>Tracheophyta</taxon>
        <taxon>Spermatophyta</taxon>
        <taxon>Magnoliopsida</taxon>
        <taxon>eudicotyledons</taxon>
        <taxon>Gunneridae</taxon>
        <taxon>Pentapetalae</taxon>
        <taxon>rosids</taxon>
        <taxon>fabids</taxon>
        <taxon>Fabales</taxon>
        <taxon>Fabaceae</taxon>
        <taxon>Papilionoideae</taxon>
        <taxon>50 kb inversion clade</taxon>
        <taxon>dalbergioids sensu lato</taxon>
        <taxon>Dalbergieae</taxon>
        <taxon>Pterocarpus clade</taxon>
        <taxon>Arachis</taxon>
    </lineage>
</organism>
<sequence length="89" mass="10315">MLGRMRPLKPRKTLALHRRRRPQVLSAAAASSSPCRFHLCWHVVFIFAGTSFSSSSSPGSSARRFHLRWLLGTEPRFPFSLDFWMLLNW</sequence>
<accession>A0A445D699</accession>
<comment type="caution">
    <text evidence="1">The sequence shown here is derived from an EMBL/GenBank/DDBJ whole genome shotgun (WGS) entry which is preliminary data.</text>
</comment>
<name>A0A445D699_ARAHY</name>
<dbReference type="Proteomes" id="UP000289738">
    <property type="component" value="Chromosome A05"/>
</dbReference>
<evidence type="ECO:0000313" key="2">
    <source>
        <dbReference type="Proteomes" id="UP000289738"/>
    </source>
</evidence>
<proteinExistence type="predicted"/>
<reference evidence="1 2" key="1">
    <citation type="submission" date="2019-01" db="EMBL/GenBank/DDBJ databases">
        <title>Sequencing of cultivated peanut Arachis hypogaea provides insights into genome evolution and oil improvement.</title>
        <authorList>
            <person name="Chen X."/>
        </authorList>
    </citation>
    <scope>NUCLEOTIDE SEQUENCE [LARGE SCALE GENOMIC DNA]</scope>
    <source>
        <strain evidence="2">cv. Fuhuasheng</strain>
        <tissue evidence="1">Leaves</tissue>
    </source>
</reference>